<evidence type="ECO:0000256" key="4">
    <source>
        <dbReference type="ARBA" id="ARBA00022692"/>
    </source>
</evidence>
<evidence type="ECO:0000256" key="10">
    <source>
        <dbReference type="ARBA" id="ARBA00048680"/>
    </source>
</evidence>
<evidence type="ECO:0000256" key="16">
    <source>
        <dbReference type="ARBA" id="ARBA00049428"/>
    </source>
</evidence>
<evidence type="ECO:0000256" key="15">
    <source>
        <dbReference type="ARBA" id="ARBA00049322"/>
    </source>
</evidence>
<comment type="similarity">
    <text evidence="3">Belongs to the AIG1 family.</text>
</comment>
<dbReference type="Pfam" id="PF04750">
    <property type="entry name" value="Far-17a_AIG1"/>
    <property type="match status" value="1"/>
</dbReference>
<comment type="catalytic activity">
    <reaction evidence="11">
        <text>12-(9Z-octadecenoyloxy)-octadecanoate + H2O = 12-hydroxyoctadecanoate + (9Z)-octadecenoate + H(+)</text>
        <dbReference type="Rhea" id="RHEA:52060"/>
        <dbReference type="ChEBI" id="CHEBI:15377"/>
        <dbReference type="ChEBI" id="CHEBI:15378"/>
        <dbReference type="ChEBI" id="CHEBI:30823"/>
        <dbReference type="ChEBI" id="CHEBI:84201"/>
        <dbReference type="ChEBI" id="CHEBI:136302"/>
    </reaction>
    <physiologicalReaction direction="left-to-right" evidence="11">
        <dbReference type="Rhea" id="RHEA:52061"/>
    </physiologicalReaction>
</comment>
<comment type="catalytic activity">
    <reaction evidence="7">
        <text>12-hexadecanoyloxy-octadecanoate + H2O = 12-hydroxyoctadecanoate + hexadecanoate + H(+)</text>
        <dbReference type="Rhea" id="RHEA:52056"/>
        <dbReference type="ChEBI" id="CHEBI:7896"/>
        <dbReference type="ChEBI" id="CHEBI:15377"/>
        <dbReference type="ChEBI" id="CHEBI:15378"/>
        <dbReference type="ChEBI" id="CHEBI:83677"/>
        <dbReference type="ChEBI" id="CHEBI:84201"/>
    </reaction>
    <physiologicalReaction direction="left-to-right" evidence="7">
        <dbReference type="Rhea" id="RHEA:52057"/>
    </physiologicalReaction>
</comment>
<evidence type="ECO:0000256" key="17">
    <source>
        <dbReference type="SAM" id="Phobius"/>
    </source>
</evidence>
<protein>
    <submittedName>
        <fullName evidence="18">Uncharacterized protein</fullName>
    </submittedName>
</protein>
<evidence type="ECO:0000256" key="11">
    <source>
        <dbReference type="ARBA" id="ARBA00048701"/>
    </source>
</evidence>
<accession>A0A1B6CJJ6</accession>
<reference evidence="18" key="1">
    <citation type="submission" date="2015-12" db="EMBL/GenBank/DDBJ databases">
        <title>De novo transcriptome assembly of four potential Pierce s Disease insect vectors from Arizona vineyards.</title>
        <authorList>
            <person name="Tassone E.E."/>
        </authorList>
    </citation>
    <scope>NUCLEOTIDE SEQUENCE</scope>
</reference>
<comment type="catalytic activity">
    <reaction evidence="1">
        <text>9-(9Z-hexadecenoyloxy)-octadecanoate + H2O = (9Z)-hexadecenoate + 9-hydroxy-octadecanoate + H(+)</text>
        <dbReference type="Rhea" id="RHEA:52068"/>
        <dbReference type="ChEBI" id="CHEBI:15377"/>
        <dbReference type="ChEBI" id="CHEBI:15378"/>
        <dbReference type="ChEBI" id="CHEBI:32372"/>
        <dbReference type="ChEBI" id="CHEBI:136286"/>
        <dbReference type="ChEBI" id="CHEBI:136309"/>
    </reaction>
    <physiologicalReaction direction="left-to-right" evidence="1">
        <dbReference type="Rhea" id="RHEA:52069"/>
    </physiologicalReaction>
</comment>
<feature type="transmembrane region" description="Helical" evidence="17">
    <location>
        <begin position="5"/>
        <end position="21"/>
    </location>
</feature>
<comment type="catalytic activity">
    <reaction evidence="14">
        <text>13-(9Z-octadecenoyloxy)-octadecanoate + H2O = 13-hydroxy-octadecanoate + (9Z)-octadecenoate + H(+)</text>
        <dbReference type="Rhea" id="RHEA:52064"/>
        <dbReference type="ChEBI" id="CHEBI:15377"/>
        <dbReference type="ChEBI" id="CHEBI:15378"/>
        <dbReference type="ChEBI" id="CHEBI:30823"/>
        <dbReference type="ChEBI" id="CHEBI:136303"/>
        <dbReference type="ChEBI" id="CHEBI:136304"/>
    </reaction>
    <physiologicalReaction direction="left-to-right" evidence="14">
        <dbReference type="Rhea" id="RHEA:52065"/>
    </physiologicalReaction>
</comment>
<keyword evidence="4 17" id="KW-0812">Transmembrane</keyword>
<keyword evidence="6 17" id="KW-0472">Membrane</keyword>
<dbReference type="InterPro" id="IPR006838">
    <property type="entry name" value="ADTRP_AIG1"/>
</dbReference>
<dbReference type="GO" id="GO:0016020">
    <property type="term" value="C:membrane"/>
    <property type="evidence" value="ECO:0007669"/>
    <property type="project" value="InterPro"/>
</dbReference>
<feature type="transmembrane region" description="Helical" evidence="17">
    <location>
        <begin position="41"/>
        <end position="59"/>
    </location>
</feature>
<organism evidence="18">
    <name type="scientific">Clastoptera arizonana</name>
    <name type="common">Arizona spittle bug</name>
    <dbReference type="NCBI Taxonomy" id="38151"/>
    <lineage>
        <taxon>Eukaryota</taxon>
        <taxon>Metazoa</taxon>
        <taxon>Ecdysozoa</taxon>
        <taxon>Arthropoda</taxon>
        <taxon>Hexapoda</taxon>
        <taxon>Insecta</taxon>
        <taxon>Pterygota</taxon>
        <taxon>Neoptera</taxon>
        <taxon>Paraneoptera</taxon>
        <taxon>Hemiptera</taxon>
        <taxon>Auchenorrhyncha</taxon>
        <taxon>Cercopoidea</taxon>
        <taxon>Clastopteridae</taxon>
        <taxon>Clastoptera</taxon>
    </lineage>
</organism>
<comment type="catalytic activity">
    <reaction evidence="12">
        <text>9-(9Z-octadecenoyloxy)-octadecanoate + H2O = 9-hydroxy-octadecanoate + (9Z)-octadecenoate + H(+)</text>
        <dbReference type="Rhea" id="RHEA:52048"/>
        <dbReference type="ChEBI" id="CHEBI:15377"/>
        <dbReference type="ChEBI" id="CHEBI:15378"/>
        <dbReference type="ChEBI" id="CHEBI:30823"/>
        <dbReference type="ChEBI" id="CHEBI:136282"/>
        <dbReference type="ChEBI" id="CHEBI:136286"/>
    </reaction>
    <physiologicalReaction direction="left-to-right" evidence="12">
        <dbReference type="Rhea" id="RHEA:52049"/>
    </physiologicalReaction>
</comment>
<comment type="catalytic activity">
    <reaction evidence="8">
        <text>13-octadecanoyloxy-octadecanoate + H2O = 13-hydroxy-octadecanoate + octadecanoate + H(+)</text>
        <dbReference type="Rhea" id="RHEA:52084"/>
        <dbReference type="ChEBI" id="CHEBI:15377"/>
        <dbReference type="ChEBI" id="CHEBI:15378"/>
        <dbReference type="ChEBI" id="CHEBI:25629"/>
        <dbReference type="ChEBI" id="CHEBI:136304"/>
        <dbReference type="ChEBI" id="CHEBI:136335"/>
    </reaction>
    <physiologicalReaction direction="left-to-right" evidence="8">
        <dbReference type="Rhea" id="RHEA:52085"/>
    </physiologicalReaction>
</comment>
<evidence type="ECO:0000256" key="1">
    <source>
        <dbReference type="ARBA" id="ARBA00000923"/>
    </source>
</evidence>
<evidence type="ECO:0000256" key="13">
    <source>
        <dbReference type="ARBA" id="ARBA00049221"/>
    </source>
</evidence>
<comment type="catalytic activity">
    <reaction evidence="16">
        <text>12-(9Z-hexadecenoyloxy)-octadecanoate + H2O = 12-hydroxyoctadecanoate + (9Z)-hexadecenoate + H(+)</text>
        <dbReference type="Rhea" id="RHEA:52072"/>
        <dbReference type="ChEBI" id="CHEBI:15377"/>
        <dbReference type="ChEBI" id="CHEBI:15378"/>
        <dbReference type="ChEBI" id="CHEBI:32372"/>
        <dbReference type="ChEBI" id="CHEBI:84201"/>
        <dbReference type="ChEBI" id="CHEBI:136312"/>
    </reaction>
    <physiologicalReaction direction="left-to-right" evidence="16">
        <dbReference type="Rhea" id="RHEA:52073"/>
    </physiologicalReaction>
</comment>
<comment type="catalytic activity">
    <reaction evidence="13">
        <text>9-octadecanoyloxy-octadecanoate + H2O = 9-hydroxy-octadecanoate + octadecanoate + H(+)</text>
        <dbReference type="Rhea" id="RHEA:52096"/>
        <dbReference type="ChEBI" id="CHEBI:15377"/>
        <dbReference type="ChEBI" id="CHEBI:15378"/>
        <dbReference type="ChEBI" id="CHEBI:25629"/>
        <dbReference type="ChEBI" id="CHEBI:136286"/>
        <dbReference type="ChEBI" id="CHEBI:136373"/>
    </reaction>
    <physiologicalReaction direction="left-to-right" evidence="13">
        <dbReference type="Rhea" id="RHEA:52097"/>
    </physiologicalReaction>
</comment>
<feature type="transmembrane region" description="Helical" evidence="17">
    <location>
        <begin position="79"/>
        <end position="102"/>
    </location>
</feature>
<name>A0A1B6CJJ6_9HEMI</name>
<sequence length="224" mass="26467">MLKKIYFNIVFPYYVIIKYFGIQTVMRCSQDPFVKENIQQFWAFISIWTHVLQQIYFYLYVFDCITSKRFHWLVKANNFLFYSLVFPLSLFVTLLFWALYFYNRDLIYPEILDGEVSQVINHAFHTTPMLIITLQLLIMPDIKPSFKAAVSGLTLVLGIYTVILILLFKAQGKWIYVLFNIMTYQQVTVVLIVSYISTVIFTGLGLQLHVFIQKKKRKGKNLDC</sequence>
<keyword evidence="5 17" id="KW-1133">Transmembrane helix</keyword>
<proteinExistence type="inferred from homology"/>
<evidence type="ECO:0000256" key="3">
    <source>
        <dbReference type="ARBA" id="ARBA00009300"/>
    </source>
</evidence>
<feature type="transmembrane region" description="Helical" evidence="17">
    <location>
        <begin position="146"/>
        <end position="168"/>
    </location>
</feature>
<evidence type="ECO:0000256" key="8">
    <source>
        <dbReference type="ARBA" id="ARBA00047427"/>
    </source>
</evidence>
<dbReference type="PANTHER" id="PTHR10989">
    <property type="entry name" value="ANDROGEN-INDUCED PROTEIN 1-RELATED"/>
    <property type="match status" value="1"/>
</dbReference>
<dbReference type="EMBL" id="GEDC01023775">
    <property type="protein sequence ID" value="JAS13523.1"/>
    <property type="molecule type" value="Transcribed_RNA"/>
</dbReference>
<evidence type="ECO:0000256" key="12">
    <source>
        <dbReference type="ARBA" id="ARBA00048800"/>
    </source>
</evidence>
<feature type="transmembrane region" description="Helical" evidence="17">
    <location>
        <begin position="188"/>
        <end position="212"/>
    </location>
</feature>
<evidence type="ECO:0000256" key="9">
    <source>
        <dbReference type="ARBA" id="ARBA00047863"/>
    </source>
</evidence>
<evidence type="ECO:0000256" key="7">
    <source>
        <dbReference type="ARBA" id="ARBA00047368"/>
    </source>
</evidence>
<evidence type="ECO:0000256" key="2">
    <source>
        <dbReference type="ARBA" id="ARBA00004127"/>
    </source>
</evidence>
<comment type="catalytic activity">
    <reaction evidence="15">
        <text>13-(9Z-hexadecenoyloxy)-octadecanoate + H2O = 13-hydroxy-octadecanoate + (9Z)-hexadecenoate + H(+)</text>
        <dbReference type="Rhea" id="RHEA:52076"/>
        <dbReference type="ChEBI" id="CHEBI:15377"/>
        <dbReference type="ChEBI" id="CHEBI:15378"/>
        <dbReference type="ChEBI" id="CHEBI:32372"/>
        <dbReference type="ChEBI" id="CHEBI:136304"/>
        <dbReference type="ChEBI" id="CHEBI:136315"/>
    </reaction>
    <physiologicalReaction direction="left-to-right" evidence="15">
        <dbReference type="Rhea" id="RHEA:52077"/>
    </physiologicalReaction>
</comment>
<evidence type="ECO:0000256" key="6">
    <source>
        <dbReference type="ARBA" id="ARBA00023136"/>
    </source>
</evidence>
<gene>
    <name evidence="18" type="ORF">g.17497</name>
</gene>
<comment type="catalytic activity">
    <reaction evidence="9">
        <text>9-hexadecanoyloxy-octadecanoate + H2O = 9-hydroxy-octadecanoate + hexadecanoate + H(+)</text>
        <dbReference type="Rhea" id="RHEA:52052"/>
        <dbReference type="ChEBI" id="CHEBI:7896"/>
        <dbReference type="ChEBI" id="CHEBI:15377"/>
        <dbReference type="ChEBI" id="CHEBI:15378"/>
        <dbReference type="ChEBI" id="CHEBI:83670"/>
        <dbReference type="ChEBI" id="CHEBI:136286"/>
    </reaction>
    <physiologicalReaction direction="left-to-right" evidence="9">
        <dbReference type="Rhea" id="RHEA:52053"/>
    </physiologicalReaction>
</comment>
<comment type="catalytic activity">
    <reaction evidence="10">
        <text>12-octadecanoyloxy-octadecanoate + H2O = 12-hydroxyoctadecanoate + octadecanoate + H(+)</text>
        <dbReference type="Rhea" id="RHEA:52080"/>
        <dbReference type="ChEBI" id="CHEBI:15377"/>
        <dbReference type="ChEBI" id="CHEBI:15378"/>
        <dbReference type="ChEBI" id="CHEBI:25629"/>
        <dbReference type="ChEBI" id="CHEBI:84201"/>
        <dbReference type="ChEBI" id="CHEBI:136330"/>
    </reaction>
    <physiologicalReaction direction="left-to-right" evidence="10">
        <dbReference type="Rhea" id="RHEA:52081"/>
    </physiologicalReaction>
</comment>
<evidence type="ECO:0000256" key="14">
    <source>
        <dbReference type="ARBA" id="ARBA00049296"/>
    </source>
</evidence>
<comment type="subcellular location">
    <subcellularLocation>
        <location evidence="2">Endomembrane system</location>
        <topology evidence="2">Multi-pass membrane protein</topology>
    </subcellularLocation>
</comment>
<dbReference type="GO" id="GO:0012505">
    <property type="term" value="C:endomembrane system"/>
    <property type="evidence" value="ECO:0007669"/>
    <property type="project" value="UniProtKB-SubCell"/>
</dbReference>
<dbReference type="PANTHER" id="PTHR10989:SF16">
    <property type="entry name" value="AT02829P-RELATED"/>
    <property type="match status" value="1"/>
</dbReference>
<dbReference type="AlphaFoldDB" id="A0A1B6CJJ6"/>
<evidence type="ECO:0000313" key="18">
    <source>
        <dbReference type="EMBL" id="JAS13523.1"/>
    </source>
</evidence>
<evidence type="ECO:0000256" key="5">
    <source>
        <dbReference type="ARBA" id="ARBA00022989"/>
    </source>
</evidence>